<evidence type="ECO:0000313" key="8">
    <source>
        <dbReference type="Proteomes" id="UP001145021"/>
    </source>
</evidence>
<feature type="domain" description="Aromatic amino acid beta-eliminating lyase/threonine aldolase" evidence="6">
    <location>
        <begin position="8"/>
        <end position="289"/>
    </location>
</feature>
<dbReference type="GO" id="GO:0005829">
    <property type="term" value="C:cytosol"/>
    <property type="evidence" value="ECO:0007669"/>
    <property type="project" value="TreeGrafter"/>
</dbReference>
<name>A0A9W7XHN8_9FUNG</name>
<sequence length="355" mass="38938">MKDTCNWDMRSDTMTKPTQEMLQAMVQAPVGDDASGEDPTVRALEERVAQLCGKPAALFCASSTMSNQLAIRTHLRDPPESLVCHLQSHIFQYESGGASLHSQAQMIPVKPNEGVNLTRGDIEKVFVSDPYGGHKAPTHLVVLENTFSGVVMPFEDMREIKEFAREKRVAVHLDGARLWNASVAAGVEIRQYADCVDSLNLCLSKSMGCPVGAMLVGSTEFIEKARHFRKVFGGGWRQAGVLAAAGLFAIDRIWPTMADTHRRTKRLADGLVALGFELALPVHTNMVLVRSPKAVINTQQALIDALRPRGVVLGNFYEGSLRIVLHHQINDRCIDIVLEEAQKIANGSEMNVVNG</sequence>
<dbReference type="EC" id="4.1.2.48" evidence="7"/>
<dbReference type="NCBIfam" id="NF041359">
    <property type="entry name" value="GntG_guanitoxin"/>
    <property type="match status" value="1"/>
</dbReference>
<dbReference type="InterPro" id="IPR015421">
    <property type="entry name" value="PyrdxlP-dep_Trfase_major"/>
</dbReference>
<dbReference type="EMBL" id="JANBOH010000255">
    <property type="protein sequence ID" value="KAJ1643443.1"/>
    <property type="molecule type" value="Genomic_DNA"/>
</dbReference>
<dbReference type="InterPro" id="IPR015424">
    <property type="entry name" value="PyrdxlP-dep_Trfase"/>
</dbReference>
<keyword evidence="4 7" id="KW-0456">Lyase</keyword>
<dbReference type="PANTHER" id="PTHR48097:SF9">
    <property type="entry name" value="L-THREONINE ALDOLASE"/>
    <property type="match status" value="1"/>
</dbReference>
<dbReference type="PIRSF" id="PIRSF017617">
    <property type="entry name" value="Thr_aldolase"/>
    <property type="match status" value="1"/>
</dbReference>
<evidence type="ECO:0000256" key="5">
    <source>
        <dbReference type="PIRSR" id="PIRSR017617-1"/>
    </source>
</evidence>
<dbReference type="Proteomes" id="UP001145021">
    <property type="component" value="Unassembled WGS sequence"/>
</dbReference>
<dbReference type="Pfam" id="PF01212">
    <property type="entry name" value="Beta_elim_lyase"/>
    <property type="match status" value="1"/>
</dbReference>
<dbReference type="GO" id="GO:0008732">
    <property type="term" value="F:L-allo-threonine aldolase activity"/>
    <property type="evidence" value="ECO:0007669"/>
    <property type="project" value="TreeGrafter"/>
</dbReference>
<dbReference type="FunFam" id="3.40.640.10:FF:000030">
    <property type="entry name" value="Low-specificity L-threonine aldolase"/>
    <property type="match status" value="1"/>
</dbReference>
<dbReference type="PANTHER" id="PTHR48097">
    <property type="entry name" value="L-THREONINE ALDOLASE-RELATED"/>
    <property type="match status" value="1"/>
</dbReference>
<evidence type="ECO:0000256" key="1">
    <source>
        <dbReference type="ARBA" id="ARBA00001933"/>
    </source>
</evidence>
<protein>
    <submittedName>
        <fullName evidence="7">Threonine aldolase</fullName>
        <ecNumber evidence="7">4.1.2.48</ecNumber>
    </submittedName>
</protein>
<reference evidence="7" key="1">
    <citation type="submission" date="2022-07" db="EMBL/GenBank/DDBJ databases">
        <title>Phylogenomic reconstructions and comparative analyses of Kickxellomycotina fungi.</title>
        <authorList>
            <person name="Reynolds N.K."/>
            <person name="Stajich J.E."/>
            <person name="Barry K."/>
            <person name="Grigoriev I.V."/>
            <person name="Crous P."/>
            <person name="Smith M.E."/>
        </authorList>
    </citation>
    <scope>NUCLEOTIDE SEQUENCE</scope>
    <source>
        <strain evidence="7">NBRC 105413</strain>
    </source>
</reference>
<feature type="modified residue" description="N6-(pyridoxal phosphate)lysine" evidence="5">
    <location>
        <position position="205"/>
    </location>
</feature>
<evidence type="ECO:0000313" key="7">
    <source>
        <dbReference type="EMBL" id="KAJ1643443.1"/>
    </source>
</evidence>
<evidence type="ECO:0000256" key="3">
    <source>
        <dbReference type="ARBA" id="ARBA00022898"/>
    </source>
</evidence>
<keyword evidence="8" id="KW-1185">Reference proteome</keyword>
<dbReference type="Gene3D" id="3.40.640.10">
    <property type="entry name" value="Type I PLP-dependent aspartate aminotransferase-like (Major domain)"/>
    <property type="match status" value="1"/>
</dbReference>
<proteinExistence type="inferred from homology"/>
<dbReference type="AlphaFoldDB" id="A0A9W7XHN8"/>
<dbReference type="GO" id="GO:0006545">
    <property type="term" value="P:glycine biosynthetic process"/>
    <property type="evidence" value="ECO:0007669"/>
    <property type="project" value="TreeGrafter"/>
</dbReference>
<evidence type="ECO:0000256" key="4">
    <source>
        <dbReference type="ARBA" id="ARBA00023239"/>
    </source>
</evidence>
<comment type="cofactor">
    <cofactor evidence="1">
        <name>pyridoxal 5'-phosphate</name>
        <dbReference type="ChEBI" id="CHEBI:597326"/>
    </cofactor>
</comment>
<keyword evidence="3" id="KW-0663">Pyridoxal phosphate</keyword>
<dbReference type="InterPro" id="IPR015422">
    <property type="entry name" value="PyrdxlP-dep_Trfase_small"/>
</dbReference>
<evidence type="ECO:0000256" key="2">
    <source>
        <dbReference type="ARBA" id="ARBA00006966"/>
    </source>
</evidence>
<dbReference type="GO" id="GO:0006567">
    <property type="term" value="P:L-threonine catabolic process"/>
    <property type="evidence" value="ECO:0007669"/>
    <property type="project" value="TreeGrafter"/>
</dbReference>
<dbReference type="Gene3D" id="3.90.1150.10">
    <property type="entry name" value="Aspartate Aminotransferase, domain 1"/>
    <property type="match status" value="1"/>
</dbReference>
<accession>A0A9W7XHN8</accession>
<dbReference type="InterPro" id="IPR023603">
    <property type="entry name" value="Low_specificity_L-TA-like"/>
</dbReference>
<organism evidence="7 8">
    <name type="scientific">Coemansia asiatica</name>
    <dbReference type="NCBI Taxonomy" id="1052880"/>
    <lineage>
        <taxon>Eukaryota</taxon>
        <taxon>Fungi</taxon>
        <taxon>Fungi incertae sedis</taxon>
        <taxon>Zoopagomycota</taxon>
        <taxon>Kickxellomycotina</taxon>
        <taxon>Kickxellomycetes</taxon>
        <taxon>Kickxellales</taxon>
        <taxon>Kickxellaceae</taxon>
        <taxon>Coemansia</taxon>
    </lineage>
</organism>
<comment type="similarity">
    <text evidence="2">Belongs to the threonine aldolase family.</text>
</comment>
<dbReference type="InterPro" id="IPR001597">
    <property type="entry name" value="ArAA_b-elim_lyase/Thr_aldolase"/>
</dbReference>
<gene>
    <name evidence="7" type="primary">GLY1</name>
    <name evidence="7" type="ORF">LPJ64_004781</name>
</gene>
<comment type="caution">
    <text evidence="7">The sequence shown here is derived from an EMBL/GenBank/DDBJ whole genome shotgun (WGS) entry which is preliminary data.</text>
</comment>
<dbReference type="SUPFAM" id="SSF53383">
    <property type="entry name" value="PLP-dependent transferases"/>
    <property type="match status" value="1"/>
</dbReference>
<evidence type="ECO:0000259" key="6">
    <source>
        <dbReference type="Pfam" id="PF01212"/>
    </source>
</evidence>